<dbReference type="Proteomes" id="UP001143981">
    <property type="component" value="Unassembled WGS sequence"/>
</dbReference>
<dbReference type="Gene3D" id="2.120.10.30">
    <property type="entry name" value="TolB, C-terminal domain"/>
    <property type="match status" value="2"/>
</dbReference>
<feature type="chain" id="PRO_5040800499" evidence="1">
    <location>
        <begin position="23"/>
        <end position="344"/>
    </location>
</feature>
<protein>
    <submittedName>
        <fullName evidence="2">Dipeptidylpeptidase</fullName>
    </submittedName>
</protein>
<reference evidence="2" key="1">
    <citation type="submission" date="2022-07" db="EMBL/GenBank/DDBJ databases">
        <title>Phylogenomic reconstructions and comparative analyses of Kickxellomycotina fungi.</title>
        <authorList>
            <person name="Reynolds N.K."/>
            <person name="Stajich J.E."/>
            <person name="Barry K."/>
            <person name="Grigoriev I.V."/>
            <person name="Crous P."/>
            <person name="Smith M.E."/>
        </authorList>
    </citation>
    <scope>NUCLEOTIDE SEQUENCE</scope>
    <source>
        <strain evidence="2">BCRC 34381</strain>
    </source>
</reference>
<dbReference type="OrthoDB" id="416344at2759"/>
<dbReference type="AlphaFoldDB" id="A0A9W8CW03"/>
<gene>
    <name evidence="2" type="primary">dpp5_3</name>
    <name evidence="2" type="ORF">LPJ61_002927</name>
</gene>
<dbReference type="InterPro" id="IPR011042">
    <property type="entry name" value="6-blade_b-propeller_TolB-like"/>
</dbReference>
<dbReference type="EMBL" id="JANBOI010000432">
    <property type="protein sequence ID" value="KAJ1730603.1"/>
    <property type="molecule type" value="Genomic_DNA"/>
</dbReference>
<dbReference type="SUPFAM" id="SSF69304">
    <property type="entry name" value="Tricorn protease N-terminal domain"/>
    <property type="match status" value="1"/>
</dbReference>
<feature type="non-terminal residue" evidence="2">
    <location>
        <position position="344"/>
    </location>
</feature>
<keyword evidence="3" id="KW-1185">Reference proteome</keyword>
<proteinExistence type="predicted"/>
<sequence>MRLCGLASIGSLLLGAAVGLEAADNHAGNTKPLDIRLFHSLNRVGAPVVSPDGTKALYTQSHYSQDDNKSATFISLLNIASAEVQRLTPDTIGKSYSSPLWIDDGTFGFLHNGSLYLQPLKQDAAPTEVFKPAVDISSVKFRAPGRLTFLASVYPNITTLAESKKKADAAATNIDSAQVYSNLWVRHWDEWMTLEKPTPFALSLNKPANESEKWTVGNEINLFRDLPPFEDPLIRWSCEEYAVDTSGAQVAFVVRQPSELMPTMTNVDVYLVPSDGSQPPRLLTADVDGIASGPVFSADGRFLAWLQMETPRYESDINRIYVHDIEANQTRAISRDWTLSPTAL</sequence>
<accession>A0A9W8CW03</accession>
<name>A0A9W8CW03_9FUNG</name>
<keyword evidence="1" id="KW-0732">Signal</keyword>
<organism evidence="2 3">
    <name type="scientific">Coemansia biformis</name>
    <dbReference type="NCBI Taxonomy" id="1286918"/>
    <lineage>
        <taxon>Eukaryota</taxon>
        <taxon>Fungi</taxon>
        <taxon>Fungi incertae sedis</taxon>
        <taxon>Zoopagomycota</taxon>
        <taxon>Kickxellomycotina</taxon>
        <taxon>Kickxellomycetes</taxon>
        <taxon>Kickxellales</taxon>
        <taxon>Kickxellaceae</taxon>
        <taxon>Coemansia</taxon>
    </lineage>
</organism>
<evidence type="ECO:0000313" key="3">
    <source>
        <dbReference type="Proteomes" id="UP001143981"/>
    </source>
</evidence>
<evidence type="ECO:0000256" key="1">
    <source>
        <dbReference type="SAM" id="SignalP"/>
    </source>
</evidence>
<feature type="signal peptide" evidence="1">
    <location>
        <begin position="1"/>
        <end position="22"/>
    </location>
</feature>
<comment type="caution">
    <text evidence="2">The sequence shown here is derived from an EMBL/GenBank/DDBJ whole genome shotgun (WGS) entry which is preliminary data.</text>
</comment>
<evidence type="ECO:0000313" key="2">
    <source>
        <dbReference type="EMBL" id="KAJ1730603.1"/>
    </source>
</evidence>